<feature type="compositionally biased region" description="Basic and acidic residues" evidence="1">
    <location>
        <begin position="669"/>
        <end position="682"/>
    </location>
</feature>
<organism evidence="3 4">
    <name type="scientific">Lineolata rhizophorae</name>
    <dbReference type="NCBI Taxonomy" id="578093"/>
    <lineage>
        <taxon>Eukaryota</taxon>
        <taxon>Fungi</taxon>
        <taxon>Dikarya</taxon>
        <taxon>Ascomycota</taxon>
        <taxon>Pezizomycotina</taxon>
        <taxon>Dothideomycetes</taxon>
        <taxon>Dothideomycetes incertae sedis</taxon>
        <taxon>Lineolatales</taxon>
        <taxon>Lineolataceae</taxon>
        <taxon>Lineolata</taxon>
    </lineage>
</organism>
<evidence type="ECO:0000313" key="4">
    <source>
        <dbReference type="Proteomes" id="UP000799766"/>
    </source>
</evidence>
<dbReference type="OrthoDB" id="5563754at2759"/>
<dbReference type="SUPFAM" id="SSF50729">
    <property type="entry name" value="PH domain-like"/>
    <property type="match status" value="1"/>
</dbReference>
<evidence type="ECO:0000313" key="3">
    <source>
        <dbReference type="EMBL" id="KAF2459816.1"/>
    </source>
</evidence>
<dbReference type="PROSITE" id="PS50003">
    <property type="entry name" value="PH_DOMAIN"/>
    <property type="match status" value="1"/>
</dbReference>
<feature type="compositionally biased region" description="Polar residues" evidence="1">
    <location>
        <begin position="1"/>
        <end position="10"/>
    </location>
</feature>
<feature type="compositionally biased region" description="Basic and acidic residues" evidence="1">
    <location>
        <begin position="1144"/>
        <end position="1158"/>
    </location>
</feature>
<feature type="compositionally biased region" description="Basic and acidic residues" evidence="1">
    <location>
        <begin position="540"/>
        <end position="558"/>
    </location>
</feature>
<feature type="region of interest" description="Disordered" evidence="1">
    <location>
        <begin position="655"/>
        <end position="682"/>
    </location>
</feature>
<feature type="compositionally biased region" description="Polar residues" evidence="1">
    <location>
        <begin position="472"/>
        <end position="487"/>
    </location>
</feature>
<feature type="region of interest" description="Disordered" evidence="1">
    <location>
        <begin position="535"/>
        <end position="629"/>
    </location>
</feature>
<dbReference type="InterPro" id="IPR011993">
    <property type="entry name" value="PH-like_dom_sf"/>
</dbReference>
<feature type="compositionally biased region" description="Polar residues" evidence="1">
    <location>
        <begin position="431"/>
        <end position="457"/>
    </location>
</feature>
<feature type="compositionally biased region" description="Basic and acidic residues" evidence="1">
    <location>
        <begin position="1100"/>
        <end position="1112"/>
    </location>
</feature>
<feature type="compositionally biased region" description="Low complexity" evidence="1">
    <location>
        <begin position="1255"/>
        <end position="1271"/>
    </location>
</feature>
<feature type="compositionally biased region" description="Low complexity" evidence="1">
    <location>
        <begin position="655"/>
        <end position="664"/>
    </location>
</feature>
<dbReference type="InterPro" id="IPR058155">
    <property type="entry name" value="Skg3/CAF120-like_PH"/>
</dbReference>
<feature type="compositionally biased region" description="Basic and acidic residues" evidence="1">
    <location>
        <begin position="889"/>
        <end position="913"/>
    </location>
</feature>
<dbReference type="SMART" id="SM00233">
    <property type="entry name" value="PH"/>
    <property type="match status" value="1"/>
</dbReference>
<dbReference type="Proteomes" id="UP000799766">
    <property type="component" value="Unassembled WGS sequence"/>
</dbReference>
<reference evidence="3" key="1">
    <citation type="journal article" date="2020" name="Stud. Mycol.">
        <title>101 Dothideomycetes genomes: a test case for predicting lifestyles and emergence of pathogens.</title>
        <authorList>
            <person name="Haridas S."/>
            <person name="Albert R."/>
            <person name="Binder M."/>
            <person name="Bloem J."/>
            <person name="Labutti K."/>
            <person name="Salamov A."/>
            <person name="Andreopoulos B."/>
            <person name="Baker S."/>
            <person name="Barry K."/>
            <person name="Bills G."/>
            <person name="Bluhm B."/>
            <person name="Cannon C."/>
            <person name="Castanera R."/>
            <person name="Culley D."/>
            <person name="Daum C."/>
            <person name="Ezra D."/>
            <person name="Gonzalez J."/>
            <person name="Henrissat B."/>
            <person name="Kuo A."/>
            <person name="Liang C."/>
            <person name="Lipzen A."/>
            <person name="Lutzoni F."/>
            <person name="Magnuson J."/>
            <person name="Mondo S."/>
            <person name="Nolan M."/>
            <person name="Ohm R."/>
            <person name="Pangilinan J."/>
            <person name="Park H.-J."/>
            <person name="Ramirez L."/>
            <person name="Alfaro M."/>
            <person name="Sun H."/>
            <person name="Tritt A."/>
            <person name="Yoshinaga Y."/>
            <person name="Zwiers L.-H."/>
            <person name="Turgeon B."/>
            <person name="Goodwin S."/>
            <person name="Spatafora J."/>
            <person name="Crous P."/>
            <person name="Grigoriev I."/>
        </authorList>
    </citation>
    <scope>NUCLEOTIDE SEQUENCE</scope>
    <source>
        <strain evidence="3">ATCC 16933</strain>
    </source>
</reference>
<feature type="compositionally biased region" description="Polar residues" evidence="1">
    <location>
        <begin position="956"/>
        <end position="966"/>
    </location>
</feature>
<feature type="region of interest" description="Disordered" evidence="1">
    <location>
        <begin position="1"/>
        <end position="43"/>
    </location>
</feature>
<feature type="domain" description="PH" evidence="2">
    <location>
        <begin position="69"/>
        <end position="187"/>
    </location>
</feature>
<evidence type="ECO:0000259" key="2">
    <source>
        <dbReference type="PROSITE" id="PS50003"/>
    </source>
</evidence>
<feature type="compositionally biased region" description="Gly residues" evidence="1">
    <location>
        <begin position="1241"/>
        <end position="1254"/>
    </location>
</feature>
<feature type="compositionally biased region" description="Polar residues" evidence="1">
    <location>
        <begin position="1038"/>
        <end position="1072"/>
    </location>
</feature>
<evidence type="ECO:0000256" key="1">
    <source>
        <dbReference type="SAM" id="MobiDB-lite"/>
    </source>
</evidence>
<feature type="compositionally biased region" description="Basic and acidic residues" evidence="1">
    <location>
        <begin position="869"/>
        <end position="879"/>
    </location>
</feature>
<feature type="region of interest" description="Disordered" evidence="1">
    <location>
        <begin position="840"/>
        <end position="1165"/>
    </location>
</feature>
<dbReference type="Pfam" id="PF25381">
    <property type="entry name" value="PH_26"/>
    <property type="match status" value="1"/>
</dbReference>
<accession>A0A6A6P733</accession>
<dbReference type="Gene3D" id="2.30.29.30">
    <property type="entry name" value="Pleckstrin-homology domain (PH domain)/Phosphotyrosine-binding domain (PTB)"/>
    <property type="match status" value="1"/>
</dbReference>
<keyword evidence="4" id="KW-1185">Reference proteome</keyword>
<feature type="compositionally biased region" description="Polar residues" evidence="1">
    <location>
        <begin position="1002"/>
        <end position="1015"/>
    </location>
</feature>
<feature type="region of interest" description="Disordered" evidence="1">
    <location>
        <begin position="787"/>
        <end position="823"/>
    </location>
</feature>
<feature type="region of interest" description="Disordered" evidence="1">
    <location>
        <begin position="1222"/>
        <end position="1299"/>
    </location>
</feature>
<feature type="compositionally biased region" description="Low complexity" evidence="1">
    <location>
        <begin position="762"/>
        <end position="775"/>
    </location>
</feature>
<gene>
    <name evidence="3" type="ORF">BDY21DRAFT_361719</name>
</gene>
<feature type="region of interest" description="Disordered" evidence="1">
    <location>
        <begin position="762"/>
        <end position="781"/>
    </location>
</feature>
<sequence length="1299" mass="142384">MNPSSSSHSLEQPARESPTTRPRARSDSRTSSRPPSMLQTYQPPVMDVARDTIPELLPIFSFLNSHSNKLYQEGYFLKLHDLDTRGRPSADRTWTECFAQLVGTVLSLWDASQLDVAGEDGEVVPSFINLADASIKMIESLPMNGQGGQTLQNVLSISTAANNRYLLHFNSLNSLTQWTAGIRLAMYEHSTLQEAYTGSLIAGKGKTLNNINMIMERARVKHEDWARVRFGAGTPWRRCWCVISPPDEKEFQKLQKALKKGSAYNRRSPVLKGDLKFYDTKKITKKTNPIATVSDAYSAYAIYPQSKPLVDQSTLVKIEGVVTIHSQPESTTEGFVFVMPEVHPAVSGFEMMLRFLFPIFDVFNLYGRPNRLIADPLDPRGLMFAMPTDRRYGYLELFDVAGLIHSEGSQNWTERQWRKQMKDLTAKRMQSAPSRDNSRNSRMGSRRYTINRSSLPPSRSGVLRFEDGGGSTRSQPSTRHGSPTRANEPSGPKRVDSAPPNAANVGGLGHRRSVSEANAAPAYRHFQADAPSRLAYGTNVDDRPPTPPQHRELPERPTMDSPGYETASEGREYASPESGLGRGDSDENIPAITSTGPALTPVAEPPNFLHAPSQRPPNQPYQAPELRRANSAIDAATLRQMADANHAMNPNSLAAAGAAAAWRASPDGTRSDMRQNSDERMDMGQRGVFADPRDRGAPADDYVHHQGMVNSRAQLPAQRGRLPTIPASPYIPQTESPTSGTVFEPAAPPVPEHGTPMGLYMPSQSAPPQQNPNAPTDFAARPIPQRSATSFSIHRKPVPGRGSVELARADSRSNSSVGSLRNHVLDQNAIDQIGTAPLGRTATQATGSSHYSEPEDLSATPDYASTKSAESKHSVERPRHGQLKTVGHSAEEPKDIVVGDIHYGHRTEREAKSDLPSVDFGPTYALSPDRPRPGTSGTITQGSHSRDRSGGATPRMTESNRQSYFGATSPPGHQRNSSRSPGTPAEDAFGRADHRSMAWQPGMTSSPGRAQTPNRLTAEEWVQQRAAAASQPHLVPRTSPTQPQNRSKSAGNTPPTSRNPSGDWSQLQAQPNRTPPLESRRSPRPHSRGPSQTLLSDSEDYSKRLSAREQEYVARATGQPFLNMARPEESARPPSASGLVGAIEAREKEKQDFKDAHSSSRVVQEAIRQRQQQAYAQAQANSMAQSLQYMGLDSSQQQQQQFMMQQQAQGPMQQPYGQPAFNQSQQGFYPQHGFPGANAQGWGGQGSPMGGMSYGGFPQQQQQPQQAPRQAYGASFFAQHPEQNQGQGVYPRQQGGGRR</sequence>
<dbReference type="FunFam" id="2.30.29.30:FF:000203">
    <property type="entry name" value="PH domain-containing protein"/>
    <property type="match status" value="1"/>
</dbReference>
<dbReference type="EMBL" id="MU001674">
    <property type="protein sequence ID" value="KAF2459816.1"/>
    <property type="molecule type" value="Genomic_DNA"/>
</dbReference>
<feature type="region of interest" description="Disordered" evidence="1">
    <location>
        <begin position="423"/>
        <end position="508"/>
    </location>
</feature>
<name>A0A6A6P733_9PEZI</name>
<dbReference type="InterPro" id="IPR001849">
    <property type="entry name" value="PH_domain"/>
</dbReference>
<proteinExistence type="predicted"/>
<feature type="compositionally biased region" description="Polar residues" evidence="1">
    <location>
        <begin position="841"/>
        <end position="851"/>
    </location>
</feature>
<protein>
    <recommendedName>
        <fullName evidence="2">PH domain-containing protein</fullName>
    </recommendedName>
</protein>